<evidence type="ECO:0000313" key="7">
    <source>
        <dbReference type="Proteomes" id="UP000193719"/>
    </source>
</evidence>
<dbReference type="SMART" id="SM01307">
    <property type="entry name" value="RICTOR_M"/>
    <property type="match status" value="1"/>
</dbReference>
<evidence type="ECO:0000256" key="2">
    <source>
        <dbReference type="SAM" id="MobiDB-lite"/>
    </source>
</evidence>
<comment type="caution">
    <text evidence="6">The sequence shown here is derived from an EMBL/GenBank/DDBJ whole genome shotgun (WGS) entry which is preliminary data.</text>
</comment>
<feature type="region of interest" description="Disordered" evidence="2">
    <location>
        <begin position="911"/>
        <end position="931"/>
    </location>
</feature>
<dbReference type="InterPro" id="IPR029452">
    <property type="entry name" value="RICTOR_V"/>
</dbReference>
<evidence type="ECO:0000313" key="6">
    <source>
        <dbReference type="EMBL" id="ORX46156.1"/>
    </source>
</evidence>
<dbReference type="SMART" id="SM01303">
    <property type="entry name" value="RasGEF_N_2"/>
    <property type="match status" value="1"/>
</dbReference>
<dbReference type="Pfam" id="PF14663">
    <property type="entry name" value="RasGEF_N_2"/>
    <property type="match status" value="1"/>
</dbReference>
<dbReference type="InterPro" id="IPR016024">
    <property type="entry name" value="ARM-type_fold"/>
</dbReference>
<dbReference type="AlphaFoldDB" id="A0A1Y1V4Z9"/>
<dbReference type="SMART" id="SM01308">
    <property type="entry name" value="RICTOR_N"/>
    <property type="match status" value="1"/>
</dbReference>
<dbReference type="GO" id="GO:0038203">
    <property type="term" value="P:TORC2 signaling"/>
    <property type="evidence" value="ECO:0007669"/>
    <property type="project" value="TreeGrafter"/>
</dbReference>
<reference evidence="6 7" key="1">
    <citation type="submission" date="2016-08" db="EMBL/GenBank/DDBJ databases">
        <title>Genomes of anaerobic fungi encode conserved fungal cellulosomes for biomass hydrolysis.</title>
        <authorList>
            <consortium name="DOE Joint Genome Institute"/>
            <person name="Haitjema C.H."/>
            <person name="Gilmore S.P."/>
            <person name="Henske J.K."/>
            <person name="Solomon K.V."/>
            <person name="De Groot R."/>
            <person name="Kuo A."/>
            <person name="Mondo S.J."/>
            <person name="Salamov A.A."/>
            <person name="Labutti K."/>
            <person name="Zhao Z."/>
            <person name="Chiniquy J."/>
            <person name="Barry K."/>
            <person name="Brewer H.M."/>
            <person name="Purvine S.O."/>
            <person name="Wright A.T."/>
            <person name="Boxma B."/>
            <person name="Van Alen T."/>
            <person name="Hackstein J.H."/>
            <person name="Baker S.E."/>
            <person name="Grigoriev I.V."/>
            <person name="O'Malley M.A."/>
        </authorList>
    </citation>
    <scope>NUCLEOTIDE SEQUENCE [LARGE SCALE GENOMIC DNA]</scope>
    <source>
        <strain evidence="7">finn</strain>
    </source>
</reference>
<feature type="domain" description="Rapamycin-insensitive companion of mTOR" evidence="5">
    <location>
        <begin position="771"/>
        <end position="843"/>
    </location>
</feature>
<dbReference type="InterPro" id="IPR029451">
    <property type="entry name" value="RICTOR_M"/>
</dbReference>
<evidence type="ECO:0000256" key="1">
    <source>
        <dbReference type="ARBA" id="ARBA00008878"/>
    </source>
</evidence>
<name>A0A1Y1V4Z9_9FUNG</name>
<dbReference type="InterPro" id="IPR029453">
    <property type="entry name" value="Rictor_IV"/>
</dbReference>
<sequence>MFIRSIIDKNNSVDLLPESIVRLIIAFAEYIDEKLRNIFILTLCELAIKNTALVAKCNGMKTLFHLLVDGPSEMASTLTMTIVHLLDSEDTRCYIKPSVDVEMIVSTLTDSSQVTTDKQSYIKKLESSSKIILTLFQSWAGLIYLCIDNKESIRSIVHSMTYPNEELQEVLITLLFNLFKIKLPKQFMPGKNLKTYSYKNGGNDTKSTIQTSTKTNIFNYYLSILLMAFIESNIFEVLIHLIQQDHKVISTKAKVLVGEFLDLSNRLLPVDYIINLHALPNLFEIAVDFDDVQRHKAIEAIFHIDSLRKKKEKVAVVTSDEVNNCTIWKDGLKKSMDNKKIGRTQRQIEQVKLQMGLVMDDTHFRNLVNETQYTKDFSKWNWSAIKELVKGPLLNPKRLEETLGSGLMKKLLLFYKPSNHQFSDIPLKAMNSTLYTEIGCNIISLLITNPEGVKLLIECGPFKQISESLEELTKTTTSLSNGDSNINLFDERKLKSTLTSEYFNFIGVMTKTMEGNKILEKNQIWTELYKVINLKNRDDLLKIIIQSLDYNLDYHPRVILITIMTSGSRNIRLFATKYMRQLLQERVKDISKWGMKYLVMQLYDIDLEVCKTAVRTLEEACNYSENLESVVALRPSLQHLGNIGNSLLLKFLTTSVGYNYLYELGYIEKCMTQWYEKINVLYTIQLELAIEKAFSYNGNSQISHLNINGYCNDPKNRSTLPIEKLEIPPHFYGELIKSKEGSEFLREKGHFKEFANYIRKYGMKNLNRKKLLKLKSILWAVGNIGSSISGITFLLEEDIIKNIIEIAEKSKVLTLKGTSYYIIGMISKTSTGIEKLEEYGWNSPYLPFGKLNGFCVPNHSSQFLNIPRWKYKGMFNTLKIENRYTFRNDDELSCKSISIYDEKEKGENKLGKISEECNESNDSCETSMEDENDQGINILSKEQIDESSNEEEFDENNSENIFNEKVEILMNNSEEEEKQINKTNTDKEEEGQGQEKEDKQESEINTNEKEEKQESETNIKEEKEEKQESETNIKEEKEEKQESEINTNEKEEKLDKEISGDDEENTKEECEMKYPSFYKPKANLTDTQYEILENIGNLCNHILSNSASKTLIRICHETPYEFQSIDLYIESLKMQSIYNFRLTARLFINDLFEILTIDEKALDRIDEIGGLNIEDIFDENNE</sequence>
<evidence type="ECO:0000259" key="4">
    <source>
        <dbReference type="SMART" id="SM01308"/>
    </source>
</evidence>
<proteinExistence type="inferred from homology"/>
<dbReference type="Proteomes" id="UP000193719">
    <property type="component" value="Unassembled WGS sequence"/>
</dbReference>
<feature type="domain" description="Rapamycin-insensitive companion of mTOR middle" evidence="3">
    <location>
        <begin position="359"/>
        <end position="585"/>
    </location>
</feature>
<gene>
    <name evidence="6" type="ORF">BCR36DRAFT_398905</name>
</gene>
<dbReference type="PANTHER" id="PTHR13298:SF11">
    <property type="entry name" value="RAPAMYCIN-INSENSITIVE COMPANION OF MTOR"/>
    <property type="match status" value="1"/>
</dbReference>
<dbReference type="Pfam" id="PF14666">
    <property type="entry name" value="RICTOR_M"/>
    <property type="match status" value="1"/>
</dbReference>
<organism evidence="6 7">
    <name type="scientific">Piromyces finnis</name>
    <dbReference type="NCBI Taxonomy" id="1754191"/>
    <lineage>
        <taxon>Eukaryota</taxon>
        <taxon>Fungi</taxon>
        <taxon>Fungi incertae sedis</taxon>
        <taxon>Chytridiomycota</taxon>
        <taxon>Chytridiomycota incertae sedis</taxon>
        <taxon>Neocallimastigomycetes</taxon>
        <taxon>Neocallimastigales</taxon>
        <taxon>Neocallimastigaceae</taxon>
        <taxon>Piromyces</taxon>
    </lineage>
</organism>
<feature type="region of interest" description="Disordered" evidence="2">
    <location>
        <begin position="972"/>
        <end position="1071"/>
    </location>
</feature>
<dbReference type="Gene3D" id="1.25.10.10">
    <property type="entry name" value="Leucine-rich Repeat Variant"/>
    <property type="match status" value="1"/>
</dbReference>
<feature type="compositionally biased region" description="Basic and acidic residues" evidence="2">
    <location>
        <begin position="993"/>
        <end position="1059"/>
    </location>
</feature>
<dbReference type="SUPFAM" id="SSF48371">
    <property type="entry name" value="ARM repeat"/>
    <property type="match status" value="2"/>
</dbReference>
<dbReference type="InterPro" id="IPR028268">
    <property type="entry name" value="Pianissimo_fam"/>
</dbReference>
<evidence type="ECO:0000259" key="5">
    <source>
        <dbReference type="SMART" id="SM01310"/>
    </source>
</evidence>
<dbReference type="STRING" id="1754191.A0A1Y1V4Z9"/>
<feature type="domain" description="Rapamycin-insensitive companion of mTOR N-terminal" evidence="4">
    <location>
        <begin position="2"/>
        <end position="269"/>
    </location>
</feature>
<dbReference type="InterPro" id="IPR011989">
    <property type="entry name" value="ARM-like"/>
</dbReference>
<protein>
    <recommendedName>
        <fullName evidence="8">Rapamycin-insensitive companion of mTOR domain-containing protein</fullName>
    </recommendedName>
</protein>
<dbReference type="GO" id="GO:0031932">
    <property type="term" value="C:TORC2 complex"/>
    <property type="evidence" value="ECO:0007669"/>
    <property type="project" value="InterPro"/>
</dbReference>
<dbReference type="OrthoDB" id="271111at2759"/>
<dbReference type="EMBL" id="MCFH01000036">
    <property type="protein sequence ID" value="ORX46156.1"/>
    <property type="molecule type" value="Genomic_DNA"/>
</dbReference>
<dbReference type="InterPro" id="IPR028267">
    <property type="entry name" value="Pianissimo_N"/>
</dbReference>
<dbReference type="PANTHER" id="PTHR13298">
    <property type="entry name" value="CYTOSOLIC REGULATOR PIANISSIMO"/>
    <property type="match status" value="1"/>
</dbReference>
<dbReference type="SMART" id="SM01310">
    <property type="entry name" value="RICTOR_V"/>
    <property type="match status" value="1"/>
</dbReference>
<reference evidence="6 7" key="2">
    <citation type="submission" date="2016-08" db="EMBL/GenBank/DDBJ databases">
        <title>Pervasive Adenine N6-methylation of Active Genes in Fungi.</title>
        <authorList>
            <consortium name="DOE Joint Genome Institute"/>
            <person name="Mondo S.J."/>
            <person name="Dannebaum R.O."/>
            <person name="Kuo R.C."/>
            <person name="Labutti K."/>
            <person name="Haridas S."/>
            <person name="Kuo A."/>
            <person name="Salamov A."/>
            <person name="Ahrendt S.R."/>
            <person name="Lipzen A."/>
            <person name="Sullivan W."/>
            <person name="Andreopoulos W.B."/>
            <person name="Clum A."/>
            <person name="Lindquist E."/>
            <person name="Daum C."/>
            <person name="Ramamoorthy G.K."/>
            <person name="Gryganskyi A."/>
            <person name="Culley D."/>
            <person name="Magnuson J.K."/>
            <person name="James T.Y."/>
            <person name="O'Malley M.A."/>
            <person name="Stajich J.E."/>
            <person name="Spatafora J.W."/>
            <person name="Visel A."/>
            <person name="Grigoriev I.V."/>
        </authorList>
    </citation>
    <scope>NUCLEOTIDE SEQUENCE [LARGE SCALE GENOMIC DNA]</scope>
    <source>
        <strain evidence="7">finn</strain>
    </source>
</reference>
<keyword evidence="7" id="KW-1185">Reference proteome</keyword>
<accession>A0A1Y1V4Z9</accession>
<comment type="similarity">
    <text evidence="1">Belongs to the RICTOR family.</text>
</comment>
<dbReference type="Pfam" id="PF14668">
    <property type="entry name" value="RICTOR_V"/>
    <property type="match status" value="1"/>
</dbReference>
<dbReference type="Pfam" id="PF14664">
    <property type="entry name" value="RICTOR_N"/>
    <property type="match status" value="1"/>
</dbReference>
<evidence type="ECO:0008006" key="8">
    <source>
        <dbReference type="Google" id="ProtNLM"/>
    </source>
</evidence>
<evidence type="ECO:0000259" key="3">
    <source>
        <dbReference type="SMART" id="SM01307"/>
    </source>
</evidence>